<accession>A0A8X6YCW9</accession>
<evidence type="ECO:0000256" key="6">
    <source>
        <dbReference type="ARBA" id="ARBA00022656"/>
    </source>
</evidence>
<dbReference type="OrthoDB" id="10313027at2759"/>
<evidence type="ECO:0000256" key="3">
    <source>
        <dbReference type="ARBA" id="ARBA00022483"/>
    </source>
</evidence>
<sequence>MFRRVIDEEDVPIPPVSCAKVAEVNRIRKKQMEDYYAREGEDVPTVIPMSSSMSERRNRMFLDNSSIPSSNLREPKIRFRGEDLFFVAFVKFNKAEAEALLKEGIDINFPYLEGQTALHMVGKFSLISFI</sequence>
<evidence type="ECO:0000256" key="5">
    <source>
        <dbReference type="ARBA" id="ARBA00022537"/>
    </source>
</evidence>
<keyword evidence="9" id="KW-0472">Membrane</keyword>
<organism evidence="10 11">
    <name type="scientific">Trichonephila inaurata madagascariensis</name>
    <dbReference type="NCBI Taxonomy" id="2747483"/>
    <lineage>
        <taxon>Eukaryota</taxon>
        <taxon>Metazoa</taxon>
        <taxon>Ecdysozoa</taxon>
        <taxon>Arthropoda</taxon>
        <taxon>Chelicerata</taxon>
        <taxon>Arachnida</taxon>
        <taxon>Araneae</taxon>
        <taxon>Araneomorphae</taxon>
        <taxon>Entelegynae</taxon>
        <taxon>Araneoidea</taxon>
        <taxon>Nephilidae</taxon>
        <taxon>Trichonephila</taxon>
        <taxon>Trichonephila inaurata</taxon>
    </lineage>
</organism>
<keyword evidence="9" id="KW-1053">Target membrane</keyword>
<evidence type="ECO:0000256" key="8">
    <source>
        <dbReference type="ARBA" id="ARBA00023028"/>
    </source>
</evidence>
<keyword evidence="4" id="KW-0964">Secreted</keyword>
<evidence type="ECO:0000256" key="7">
    <source>
        <dbReference type="ARBA" id="ARBA00022699"/>
    </source>
</evidence>
<keyword evidence="5" id="KW-1052">Target cell membrane</keyword>
<keyword evidence="7" id="KW-0528">Neurotoxin</keyword>
<dbReference type="GO" id="GO:0090729">
    <property type="term" value="F:toxin activity"/>
    <property type="evidence" value="ECO:0007669"/>
    <property type="project" value="UniProtKB-KW"/>
</dbReference>
<evidence type="ECO:0000256" key="4">
    <source>
        <dbReference type="ARBA" id="ARBA00022525"/>
    </source>
</evidence>
<evidence type="ECO:0000256" key="9">
    <source>
        <dbReference type="ARBA" id="ARBA00023298"/>
    </source>
</evidence>
<dbReference type="EMBL" id="BMAV01018320">
    <property type="protein sequence ID" value="GFY70525.1"/>
    <property type="molecule type" value="Genomic_DNA"/>
</dbReference>
<proteinExistence type="predicted"/>
<dbReference type="Proteomes" id="UP000886998">
    <property type="component" value="Unassembled WGS sequence"/>
</dbReference>
<dbReference type="Gene3D" id="1.25.40.20">
    <property type="entry name" value="Ankyrin repeat-containing domain"/>
    <property type="match status" value="1"/>
</dbReference>
<keyword evidence="8" id="KW-0638">Presynaptic neurotoxin</keyword>
<evidence type="ECO:0000256" key="2">
    <source>
        <dbReference type="ARBA" id="ARBA00004613"/>
    </source>
</evidence>
<comment type="caution">
    <text evidence="10">The sequence shown here is derived from an EMBL/GenBank/DDBJ whole genome shotgun (WGS) entry which is preliminary data.</text>
</comment>
<protein>
    <submittedName>
        <fullName evidence="10">Uncharacterized protein</fullName>
    </submittedName>
</protein>
<dbReference type="GO" id="GO:0006887">
    <property type="term" value="P:exocytosis"/>
    <property type="evidence" value="ECO:0007669"/>
    <property type="project" value="UniProtKB-KW"/>
</dbReference>
<dbReference type="AlphaFoldDB" id="A0A8X6YCW9"/>
<keyword evidence="11" id="KW-1185">Reference proteome</keyword>
<dbReference type="GO" id="GO:0044231">
    <property type="term" value="C:host cell presynaptic membrane"/>
    <property type="evidence" value="ECO:0007669"/>
    <property type="project" value="UniProtKB-KW"/>
</dbReference>
<dbReference type="GO" id="GO:0044218">
    <property type="term" value="C:other organism cell membrane"/>
    <property type="evidence" value="ECO:0007669"/>
    <property type="project" value="UniProtKB-KW"/>
</dbReference>
<comment type="subcellular location">
    <subcellularLocation>
        <location evidence="2">Secreted</location>
    </subcellularLocation>
    <subcellularLocation>
        <location evidence="1">Target cell membrane</location>
    </subcellularLocation>
</comment>
<dbReference type="GO" id="GO:0005576">
    <property type="term" value="C:extracellular region"/>
    <property type="evidence" value="ECO:0007669"/>
    <property type="project" value="UniProtKB-SubCell"/>
</dbReference>
<keyword evidence="3" id="KW-0268">Exocytosis</keyword>
<keyword evidence="6" id="KW-0800">Toxin</keyword>
<reference evidence="10" key="1">
    <citation type="submission" date="2020-08" db="EMBL/GenBank/DDBJ databases">
        <title>Multicomponent nature underlies the extraordinary mechanical properties of spider dragline silk.</title>
        <authorList>
            <person name="Kono N."/>
            <person name="Nakamura H."/>
            <person name="Mori M."/>
            <person name="Yoshida Y."/>
            <person name="Ohtoshi R."/>
            <person name="Malay A.D."/>
            <person name="Moran D.A.P."/>
            <person name="Tomita M."/>
            <person name="Numata K."/>
            <person name="Arakawa K."/>
        </authorList>
    </citation>
    <scope>NUCLEOTIDE SEQUENCE</scope>
</reference>
<evidence type="ECO:0000256" key="1">
    <source>
        <dbReference type="ARBA" id="ARBA00004175"/>
    </source>
</evidence>
<gene>
    <name evidence="10" type="ORF">TNIN_303891</name>
</gene>
<name>A0A8X6YCW9_9ARAC</name>
<evidence type="ECO:0000313" key="11">
    <source>
        <dbReference type="Proteomes" id="UP000886998"/>
    </source>
</evidence>
<dbReference type="InterPro" id="IPR036770">
    <property type="entry name" value="Ankyrin_rpt-contain_sf"/>
</dbReference>
<evidence type="ECO:0000313" key="10">
    <source>
        <dbReference type="EMBL" id="GFY70525.1"/>
    </source>
</evidence>